<dbReference type="Pfam" id="PF00076">
    <property type="entry name" value="RRM_1"/>
    <property type="match status" value="2"/>
</dbReference>
<dbReference type="Pfam" id="PF00098">
    <property type="entry name" value="zf-CCHC"/>
    <property type="match status" value="1"/>
</dbReference>
<feature type="region of interest" description="Disordered" evidence="4">
    <location>
        <begin position="23"/>
        <end position="74"/>
    </location>
</feature>
<evidence type="ECO:0000259" key="6">
    <source>
        <dbReference type="PROSITE" id="PS50158"/>
    </source>
</evidence>
<feature type="domain" description="RRM" evidence="5">
    <location>
        <begin position="196"/>
        <end position="273"/>
    </location>
</feature>
<dbReference type="PANTHER" id="PTHR23236:SF24">
    <property type="entry name" value="PHRAGMOPLASTIN INTERACTING PROTEIN 1"/>
    <property type="match status" value="1"/>
</dbReference>
<dbReference type="CDD" id="cd12272">
    <property type="entry name" value="RRM2_PHIP1"/>
    <property type="match status" value="1"/>
</dbReference>
<evidence type="ECO:0000256" key="2">
    <source>
        <dbReference type="PROSITE-ProRule" id="PRU00047"/>
    </source>
</evidence>
<dbReference type="GO" id="GO:0008270">
    <property type="term" value="F:zinc ion binding"/>
    <property type="evidence" value="ECO:0007669"/>
    <property type="project" value="UniProtKB-KW"/>
</dbReference>
<dbReference type="SMART" id="SM00343">
    <property type="entry name" value="ZnF_C2HC"/>
    <property type="match status" value="1"/>
</dbReference>
<dbReference type="SUPFAM" id="SSF57756">
    <property type="entry name" value="Retrovirus zinc finger-like domains"/>
    <property type="match status" value="1"/>
</dbReference>
<keyword evidence="2" id="KW-0479">Metal-binding</keyword>
<comment type="caution">
    <text evidence="7">The sequence shown here is derived from an EMBL/GenBank/DDBJ whole genome shotgun (WGS) entry which is preliminary data.</text>
</comment>
<dbReference type="SMART" id="SM00360">
    <property type="entry name" value="RRM"/>
    <property type="match status" value="2"/>
</dbReference>
<feature type="domain" description="RRM" evidence="5">
    <location>
        <begin position="291"/>
        <end position="367"/>
    </location>
</feature>
<dbReference type="PROSITE" id="PS50102">
    <property type="entry name" value="RRM"/>
    <property type="match status" value="2"/>
</dbReference>
<dbReference type="CDD" id="cd12271">
    <property type="entry name" value="RRM1_PHIP1"/>
    <property type="match status" value="1"/>
</dbReference>
<dbReference type="SUPFAM" id="SSF54928">
    <property type="entry name" value="RNA-binding domain, RBD"/>
    <property type="match status" value="2"/>
</dbReference>
<reference evidence="7 8" key="1">
    <citation type="journal article" date="2022" name="Nat. Plants">
        <title>Genomes of leafy and leafless Platanthera orchids illuminate the evolution of mycoheterotrophy.</title>
        <authorList>
            <person name="Li M.H."/>
            <person name="Liu K.W."/>
            <person name="Li Z."/>
            <person name="Lu H.C."/>
            <person name="Ye Q.L."/>
            <person name="Zhang D."/>
            <person name="Wang J.Y."/>
            <person name="Li Y.F."/>
            <person name="Zhong Z.M."/>
            <person name="Liu X."/>
            <person name="Yu X."/>
            <person name="Liu D.K."/>
            <person name="Tu X.D."/>
            <person name="Liu B."/>
            <person name="Hao Y."/>
            <person name="Liao X.Y."/>
            <person name="Jiang Y.T."/>
            <person name="Sun W.H."/>
            <person name="Chen J."/>
            <person name="Chen Y.Q."/>
            <person name="Ai Y."/>
            <person name="Zhai J.W."/>
            <person name="Wu S.S."/>
            <person name="Zhou Z."/>
            <person name="Hsiao Y.Y."/>
            <person name="Wu W.L."/>
            <person name="Chen Y.Y."/>
            <person name="Lin Y.F."/>
            <person name="Hsu J.L."/>
            <person name="Li C.Y."/>
            <person name="Wang Z.W."/>
            <person name="Zhao X."/>
            <person name="Zhong W.Y."/>
            <person name="Ma X.K."/>
            <person name="Ma L."/>
            <person name="Huang J."/>
            <person name="Chen G.Z."/>
            <person name="Huang M.Z."/>
            <person name="Huang L."/>
            <person name="Peng D.H."/>
            <person name="Luo Y.B."/>
            <person name="Zou S.Q."/>
            <person name="Chen S.P."/>
            <person name="Lan S."/>
            <person name="Tsai W.C."/>
            <person name="Van de Peer Y."/>
            <person name="Liu Z.J."/>
        </authorList>
    </citation>
    <scope>NUCLEOTIDE SEQUENCE [LARGE SCALE GENOMIC DNA]</scope>
    <source>
        <strain evidence="7">Lor287</strain>
    </source>
</reference>
<dbReference type="PROSITE" id="PS50158">
    <property type="entry name" value="ZF_CCHC"/>
    <property type="match status" value="1"/>
</dbReference>
<dbReference type="InterPro" id="IPR034362">
    <property type="entry name" value="PHIP1_RRM2"/>
</dbReference>
<feature type="domain" description="CCHC-type" evidence="6">
    <location>
        <begin position="435"/>
        <end position="450"/>
    </location>
</feature>
<dbReference type="InterPro" id="IPR036875">
    <property type="entry name" value="Znf_CCHC_sf"/>
</dbReference>
<evidence type="ECO:0000313" key="7">
    <source>
        <dbReference type="EMBL" id="KAK8926217.1"/>
    </source>
</evidence>
<sequence length="461" mass="50984">MVLSHKKLKQKLRALVTECLAADESNDPRKDVSSVAEVNHELQSVRELLATKSRRPKPQRKKEKNKTSPVDLMNEDGCLMVHEGNTSFEGNLQNEGLVDLKERVKVKKRKRGDSEGQELVDGLQKKKQKLEKKKKKKEKLEKKKKKRRELKLKKKGKDGALEKEETKHGDAIQRVLQQSKMPQVVASAQVDEIEIKKVYVGGIPYYSSEDDIRDFFQDCGTITEMDCMTFPETGKFRGIAILSFKTEGAAQRALAMDGADMGGFYLKIQPYKASRTQRSSDFAPEIIDGYNRVYVGNLSWDITEEALKQFFSDCRISSVRFGTDKETGDFKGYAHIDFSDSVSLAIALKLDQRVLCGRPVRVRCAVPRKSVQTESSSKSGDEMQNGGHPAGSSSSASTCAAAVAAAGADASVSACPNASVSLGTQKKSKKKRQTCYECGTPGHLSMECPQRRVGADQVAVS</sequence>
<keyword evidence="2" id="KW-0862">Zinc</keyword>
<dbReference type="InterPro" id="IPR034361">
    <property type="entry name" value="PHIP1_RRM1"/>
</dbReference>
<feature type="compositionally biased region" description="Basic residues" evidence="4">
    <location>
        <begin position="52"/>
        <end position="64"/>
    </location>
</feature>
<organism evidence="7 8">
    <name type="scientific">Platanthera zijinensis</name>
    <dbReference type="NCBI Taxonomy" id="2320716"/>
    <lineage>
        <taxon>Eukaryota</taxon>
        <taxon>Viridiplantae</taxon>
        <taxon>Streptophyta</taxon>
        <taxon>Embryophyta</taxon>
        <taxon>Tracheophyta</taxon>
        <taxon>Spermatophyta</taxon>
        <taxon>Magnoliopsida</taxon>
        <taxon>Liliopsida</taxon>
        <taxon>Asparagales</taxon>
        <taxon>Orchidaceae</taxon>
        <taxon>Orchidoideae</taxon>
        <taxon>Orchideae</taxon>
        <taxon>Orchidinae</taxon>
        <taxon>Platanthera</taxon>
    </lineage>
</organism>
<evidence type="ECO:0008006" key="9">
    <source>
        <dbReference type="Google" id="ProtNLM"/>
    </source>
</evidence>
<dbReference type="GO" id="GO:0003723">
    <property type="term" value="F:RNA binding"/>
    <property type="evidence" value="ECO:0007669"/>
    <property type="project" value="UniProtKB-UniRule"/>
</dbReference>
<feature type="compositionally biased region" description="Basic residues" evidence="4">
    <location>
        <begin position="125"/>
        <end position="156"/>
    </location>
</feature>
<dbReference type="InterPro" id="IPR000504">
    <property type="entry name" value="RRM_dom"/>
</dbReference>
<dbReference type="Gene3D" id="4.10.60.10">
    <property type="entry name" value="Zinc finger, CCHC-type"/>
    <property type="match status" value="1"/>
</dbReference>
<name>A0AAP0B3S4_9ASPA</name>
<dbReference type="AlphaFoldDB" id="A0AAP0B3S4"/>
<protein>
    <recommendedName>
        <fullName evidence="9">Protein gar2</fullName>
    </recommendedName>
</protein>
<feature type="region of interest" description="Disordered" evidence="4">
    <location>
        <begin position="106"/>
        <end position="167"/>
    </location>
</feature>
<dbReference type="EMBL" id="JBBWWQ010000016">
    <property type="protein sequence ID" value="KAK8926217.1"/>
    <property type="molecule type" value="Genomic_DNA"/>
</dbReference>
<feature type="region of interest" description="Disordered" evidence="4">
    <location>
        <begin position="367"/>
        <end position="392"/>
    </location>
</feature>
<gene>
    <name evidence="7" type="ORF">KSP39_PZI019018</name>
</gene>
<evidence type="ECO:0000313" key="8">
    <source>
        <dbReference type="Proteomes" id="UP001418222"/>
    </source>
</evidence>
<keyword evidence="1 3" id="KW-0694">RNA-binding</keyword>
<keyword evidence="8" id="KW-1185">Reference proteome</keyword>
<dbReference type="InterPro" id="IPR035979">
    <property type="entry name" value="RBD_domain_sf"/>
</dbReference>
<keyword evidence="2" id="KW-0863">Zinc-finger</keyword>
<dbReference type="InterPro" id="IPR012677">
    <property type="entry name" value="Nucleotide-bd_a/b_plait_sf"/>
</dbReference>
<evidence type="ECO:0000259" key="5">
    <source>
        <dbReference type="PROSITE" id="PS50102"/>
    </source>
</evidence>
<dbReference type="InterPro" id="IPR001878">
    <property type="entry name" value="Znf_CCHC"/>
</dbReference>
<feature type="compositionally biased region" description="Basic and acidic residues" evidence="4">
    <location>
        <begin position="26"/>
        <end position="44"/>
    </location>
</feature>
<dbReference type="Gene3D" id="3.30.70.330">
    <property type="match status" value="2"/>
</dbReference>
<dbReference type="Proteomes" id="UP001418222">
    <property type="component" value="Unassembled WGS sequence"/>
</dbReference>
<feature type="compositionally biased region" description="Basic and acidic residues" evidence="4">
    <location>
        <begin position="157"/>
        <end position="167"/>
    </location>
</feature>
<evidence type="ECO:0000256" key="3">
    <source>
        <dbReference type="PROSITE-ProRule" id="PRU00176"/>
    </source>
</evidence>
<evidence type="ECO:0000256" key="1">
    <source>
        <dbReference type="ARBA" id="ARBA00022884"/>
    </source>
</evidence>
<proteinExistence type="predicted"/>
<evidence type="ECO:0000256" key="4">
    <source>
        <dbReference type="SAM" id="MobiDB-lite"/>
    </source>
</evidence>
<dbReference type="PANTHER" id="PTHR23236">
    <property type="entry name" value="EUKARYOTIC TRANSLATION INITIATION FACTOR 4B/4H"/>
    <property type="match status" value="1"/>
</dbReference>
<accession>A0AAP0B3S4</accession>